<keyword evidence="5 7" id="KW-1133">Transmembrane helix</keyword>
<reference evidence="9 10" key="1">
    <citation type="submission" date="2018-06" db="EMBL/GenBank/DDBJ databases">
        <title>Genomic Encyclopedia of Archaeal and Bacterial Type Strains, Phase II (KMG-II): from individual species to whole genera.</title>
        <authorList>
            <person name="Goeker M."/>
        </authorList>
    </citation>
    <scope>NUCLEOTIDE SEQUENCE [LARGE SCALE GENOMIC DNA]</scope>
    <source>
        <strain evidence="9 10">DSM 24525</strain>
    </source>
</reference>
<keyword evidence="10" id="KW-1185">Reference proteome</keyword>
<dbReference type="Pfam" id="PF19300">
    <property type="entry name" value="BPD_transp_1_N"/>
    <property type="match status" value="1"/>
</dbReference>
<evidence type="ECO:0000256" key="6">
    <source>
        <dbReference type="ARBA" id="ARBA00023136"/>
    </source>
</evidence>
<evidence type="ECO:0000256" key="2">
    <source>
        <dbReference type="ARBA" id="ARBA00022448"/>
    </source>
</evidence>
<evidence type="ECO:0000256" key="7">
    <source>
        <dbReference type="RuleBase" id="RU363032"/>
    </source>
</evidence>
<keyword evidence="4 7" id="KW-0812">Transmembrane</keyword>
<gene>
    <name evidence="9" type="ORF">C8P66_102154</name>
</gene>
<evidence type="ECO:0000259" key="8">
    <source>
        <dbReference type="PROSITE" id="PS50928"/>
    </source>
</evidence>
<keyword evidence="3" id="KW-1003">Cell membrane</keyword>
<dbReference type="PANTHER" id="PTHR43163">
    <property type="entry name" value="DIPEPTIDE TRANSPORT SYSTEM PERMEASE PROTEIN DPPB-RELATED"/>
    <property type="match status" value="1"/>
</dbReference>
<dbReference type="OrthoDB" id="7834831at2"/>
<evidence type="ECO:0000256" key="4">
    <source>
        <dbReference type="ARBA" id="ARBA00022692"/>
    </source>
</evidence>
<sequence length="339" mass="35969">MGFLVGRLLGLVPTLAGVVVVTFVLTHLLPGDPAVFFANSVTADAATIAAVRQKLGLDLPLWQQFFVYVGQLAHGDLGQSISTGQPVAADLLQRLPASLELTLVAFAIAIAVALPLGIAAALRPGSLLDHVCRVLSTAGVSLPTFVSGLLLIYLLYYLLGWAPEPIGRIDPFAIMPPRITGLLLIDTLLAGDTEGFGMAARQIVLPAVTMALFALAPLARMTRAAMLGVLSSEFIRTARANGLRRRTIIVSYALRNALLPIVTTLGMIFSNMLGANVLVERVFAWPGVGSYALDSLISLDYAPVQGFMLVMAGIFVLVNFVIDLLYAVIDPRTGLLTHA</sequence>
<dbReference type="GO" id="GO:0071916">
    <property type="term" value="F:dipeptide transmembrane transporter activity"/>
    <property type="evidence" value="ECO:0007669"/>
    <property type="project" value="TreeGrafter"/>
</dbReference>
<feature type="transmembrane region" description="Helical" evidence="7">
    <location>
        <begin position="249"/>
        <end position="269"/>
    </location>
</feature>
<keyword evidence="2 7" id="KW-0813">Transport</keyword>
<feature type="transmembrane region" description="Helical" evidence="7">
    <location>
        <begin position="306"/>
        <end position="329"/>
    </location>
</feature>
<dbReference type="Gene3D" id="1.10.3720.10">
    <property type="entry name" value="MetI-like"/>
    <property type="match status" value="1"/>
</dbReference>
<dbReference type="EMBL" id="QKYU01000002">
    <property type="protein sequence ID" value="PZW50466.1"/>
    <property type="molecule type" value="Genomic_DNA"/>
</dbReference>
<organism evidence="9 10">
    <name type="scientific">Humitalea rosea</name>
    <dbReference type="NCBI Taxonomy" id="990373"/>
    <lineage>
        <taxon>Bacteria</taxon>
        <taxon>Pseudomonadati</taxon>
        <taxon>Pseudomonadota</taxon>
        <taxon>Alphaproteobacteria</taxon>
        <taxon>Acetobacterales</taxon>
        <taxon>Roseomonadaceae</taxon>
        <taxon>Humitalea</taxon>
    </lineage>
</organism>
<comment type="subcellular location">
    <subcellularLocation>
        <location evidence="1 7">Cell membrane</location>
        <topology evidence="1 7">Multi-pass membrane protein</topology>
    </subcellularLocation>
</comment>
<dbReference type="InterPro" id="IPR035906">
    <property type="entry name" value="MetI-like_sf"/>
</dbReference>
<dbReference type="InterPro" id="IPR000515">
    <property type="entry name" value="MetI-like"/>
</dbReference>
<dbReference type="GO" id="GO:0005886">
    <property type="term" value="C:plasma membrane"/>
    <property type="evidence" value="ECO:0007669"/>
    <property type="project" value="UniProtKB-SubCell"/>
</dbReference>
<comment type="caution">
    <text evidence="9">The sequence shown here is derived from an EMBL/GenBank/DDBJ whole genome shotgun (WGS) entry which is preliminary data.</text>
</comment>
<dbReference type="InterPro" id="IPR045621">
    <property type="entry name" value="BPD_transp_1_N"/>
</dbReference>
<evidence type="ECO:0000313" key="10">
    <source>
        <dbReference type="Proteomes" id="UP000249688"/>
    </source>
</evidence>
<keyword evidence="6 7" id="KW-0472">Membrane</keyword>
<dbReference type="FunFam" id="1.10.3720.10:FF:000149">
    <property type="entry name" value="ABC transporter permease protein"/>
    <property type="match status" value="1"/>
</dbReference>
<accession>A0A2W7IS67</accession>
<dbReference type="CDD" id="cd06261">
    <property type="entry name" value="TM_PBP2"/>
    <property type="match status" value="1"/>
</dbReference>
<feature type="transmembrane region" description="Helical" evidence="7">
    <location>
        <begin position="134"/>
        <end position="159"/>
    </location>
</feature>
<evidence type="ECO:0000313" key="9">
    <source>
        <dbReference type="EMBL" id="PZW50466.1"/>
    </source>
</evidence>
<dbReference type="PROSITE" id="PS50928">
    <property type="entry name" value="ABC_TM1"/>
    <property type="match status" value="1"/>
</dbReference>
<feature type="domain" description="ABC transmembrane type-1" evidence="8">
    <location>
        <begin position="95"/>
        <end position="326"/>
    </location>
</feature>
<dbReference type="Pfam" id="PF00528">
    <property type="entry name" value="BPD_transp_1"/>
    <property type="match status" value="1"/>
</dbReference>
<feature type="transmembrane region" description="Helical" evidence="7">
    <location>
        <begin position="101"/>
        <end position="122"/>
    </location>
</feature>
<dbReference type="SUPFAM" id="SSF161098">
    <property type="entry name" value="MetI-like"/>
    <property type="match status" value="1"/>
</dbReference>
<dbReference type="Proteomes" id="UP000249688">
    <property type="component" value="Unassembled WGS sequence"/>
</dbReference>
<feature type="transmembrane region" description="Helical" evidence="7">
    <location>
        <begin position="199"/>
        <end position="219"/>
    </location>
</feature>
<evidence type="ECO:0000256" key="1">
    <source>
        <dbReference type="ARBA" id="ARBA00004651"/>
    </source>
</evidence>
<dbReference type="RefSeq" id="WP_111396613.1">
    <property type="nucleotide sequence ID" value="NZ_QKYU01000002.1"/>
</dbReference>
<dbReference type="AlphaFoldDB" id="A0A2W7IS67"/>
<dbReference type="PANTHER" id="PTHR43163:SF6">
    <property type="entry name" value="DIPEPTIDE TRANSPORT SYSTEM PERMEASE PROTEIN DPPB-RELATED"/>
    <property type="match status" value="1"/>
</dbReference>
<comment type="similarity">
    <text evidence="7">Belongs to the binding-protein-dependent transport system permease family.</text>
</comment>
<protein>
    <submittedName>
        <fullName evidence="9">Peptide/nickel transport system permease protein</fullName>
    </submittedName>
</protein>
<proteinExistence type="inferred from homology"/>
<evidence type="ECO:0000256" key="5">
    <source>
        <dbReference type="ARBA" id="ARBA00022989"/>
    </source>
</evidence>
<name>A0A2W7IS67_9PROT</name>
<feature type="transmembrane region" description="Helical" evidence="7">
    <location>
        <begin position="7"/>
        <end position="29"/>
    </location>
</feature>
<evidence type="ECO:0000256" key="3">
    <source>
        <dbReference type="ARBA" id="ARBA00022475"/>
    </source>
</evidence>